<sequence>MTPDRPYIPLIELGKELSPSDFVPGPNPCDNLDLYIPVVRIPVHLMDTEKVKAAQRTLNKCQRIAGSYGEKTSNMNRKEYKKAADAFKAATGVDISEVFSYAREQLYEQEYL</sequence>
<proteinExistence type="predicted"/>
<gene>
    <name evidence="1" type="ORF">A2628_03110</name>
</gene>
<evidence type="ECO:0000313" key="2">
    <source>
        <dbReference type="Proteomes" id="UP000179221"/>
    </source>
</evidence>
<name>A0A1F7YGR6_9BACT</name>
<dbReference type="AlphaFoldDB" id="A0A1F7YGR6"/>
<comment type="caution">
    <text evidence="1">The sequence shown here is derived from an EMBL/GenBank/DDBJ whole genome shotgun (WGS) entry which is preliminary data.</text>
</comment>
<dbReference type="EMBL" id="MGGL01000011">
    <property type="protein sequence ID" value="OGM26503.1"/>
    <property type="molecule type" value="Genomic_DNA"/>
</dbReference>
<reference evidence="1 2" key="1">
    <citation type="journal article" date="2016" name="Nat. Commun.">
        <title>Thousands of microbial genomes shed light on interconnected biogeochemical processes in an aquifer system.</title>
        <authorList>
            <person name="Anantharaman K."/>
            <person name="Brown C.T."/>
            <person name="Hug L.A."/>
            <person name="Sharon I."/>
            <person name="Castelle C.J."/>
            <person name="Probst A.J."/>
            <person name="Thomas B.C."/>
            <person name="Singh A."/>
            <person name="Wilkins M.J."/>
            <person name="Karaoz U."/>
            <person name="Brodie E.L."/>
            <person name="Williams K.H."/>
            <person name="Hubbard S.S."/>
            <person name="Banfield J.F."/>
        </authorList>
    </citation>
    <scope>NUCLEOTIDE SEQUENCE [LARGE SCALE GENOMIC DNA]</scope>
</reference>
<evidence type="ECO:0000313" key="1">
    <source>
        <dbReference type="EMBL" id="OGM26503.1"/>
    </source>
</evidence>
<accession>A0A1F7YGR6</accession>
<organism evidence="1 2">
    <name type="scientific">Candidatus Woesebacteria bacterium RIFCSPHIGHO2_01_FULL_40_22</name>
    <dbReference type="NCBI Taxonomy" id="1802499"/>
    <lineage>
        <taxon>Bacteria</taxon>
        <taxon>Candidatus Woeseibacteriota</taxon>
    </lineage>
</organism>
<protein>
    <submittedName>
        <fullName evidence="1">Uncharacterized protein</fullName>
    </submittedName>
</protein>
<dbReference type="Proteomes" id="UP000179221">
    <property type="component" value="Unassembled WGS sequence"/>
</dbReference>